<sequence>MKFRAVSQETQMNYMLWSIKNEIRKENKYLASLPFDPSPIIGVVKYHLDQWDPIQLLEVGSQEDEYDGEARSITVYIIKHMEDISVAGLGQEIQRLFSKAFLDEFQSDEETFEIAIGILRDLTNGNEDVSNE</sequence>
<dbReference type="Gene3D" id="1.10.340.20">
    <property type="entry name" value="Apc36109-like domain"/>
    <property type="match status" value="1"/>
</dbReference>
<accession>A0A198AK40</accession>
<name>A0A198AK40_9BACL</name>
<comment type="caution">
    <text evidence="1">The sequence shown here is derived from an EMBL/GenBank/DDBJ whole genome shotgun (WGS) entry which is preliminary data.</text>
</comment>
<evidence type="ECO:0000313" key="2">
    <source>
        <dbReference type="Proteomes" id="UP000078454"/>
    </source>
</evidence>
<dbReference type="STRING" id="1850517.A8708_16900"/>
<dbReference type="RefSeq" id="WP_068662462.1">
    <property type="nucleotide sequence ID" value="NZ_LYPB01000048.1"/>
</dbReference>
<dbReference type="AlphaFoldDB" id="A0A198AK40"/>
<organism evidence="1 2">
    <name type="scientific">Paenibacillus oryzisoli</name>
    <dbReference type="NCBI Taxonomy" id="1850517"/>
    <lineage>
        <taxon>Bacteria</taxon>
        <taxon>Bacillati</taxon>
        <taxon>Bacillota</taxon>
        <taxon>Bacilli</taxon>
        <taxon>Bacillales</taxon>
        <taxon>Paenibacillaceae</taxon>
        <taxon>Paenibacillus</taxon>
    </lineage>
</organism>
<dbReference type="InterPro" id="IPR023162">
    <property type="entry name" value="Apc36109-like_dom_sf"/>
</dbReference>
<dbReference type="EMBL" id="LYPB01000048">
    <property type="protein sequence ID" value="OAS21602.1"/>
    <property type="molecule type" value="Genomic_DNA"/>
</dbReference>
<reference evidence="1 2" key="1">
    <citation type="submission" date="2016-05" db="EMBL/GenBank/DDBJ databases">
        <title>Paenibacillus sp. 1ZS3-15 nov., isolated from the rhizosphere soil.</title>
        <authorList>
            <person name="Zhang X.X."/>
            <person name="Zhang J."/>
        </authorList>
    </citation>
    <scope>NUCLEOTIDE SEQUENCE [LARGE SCALE GENOMIC DNA]</scope>
    <source>
        <strain evidence="1 2">1ZS3-15</strain>
    </source>
</reference>
<protein>
    <submittedName>
        <fullName evidence="1">Uncharacterized protein</fullName>
    </submittedName>
</protein>
<gene>
    <name evidence="1" type="ORF">A8708_16900</name>
</gene>
<dbReference type="Proteomes" id="UP000078454">
    <property type="component" value="Unassembled WGS sequence"/>
</dbReference>
<evidence type="ECO:0000313" key="1">
    <source>
        <dbReference type="EMBL" id="OAS21602.1"/>
    </source>
</evidence>
<proteinExistence type="predicted"/>
<keyword evidence="2" id="KW-1185">Reference proteome</keyword>
<dbReference type="OrthoDB" id="2665787at2"/>
<dbReference type="SUPFAM" id="SSF116922">
    <property type="entry name" value="YugE-like"/>
    <property type="match status" value="1"/>
</dbReference>